<feature type="compositionally biased region" description="Basic and acidic residues" evidence="1">
    <location>
        <begin position="14"/>
        <end position="26"/>
    </location>
</feature>
<proteinExistence type="predicted"/>
<dbReference type="AlphaFoldDB" id="A0AA97F4X5"/>
<keyword evidence="2" id="KW-1133">Transmembrane helix</keyword>
<dbReference type="RefSeq" id="WP_317080316.1">
    <property type="nucleotide sequence ID" value="NZ_CP136594.1"/>
</dbReference>
<gene>
    <name evidence="3" type="ORF">RB602_09475</name>
</gene>
<organism evidence="3 4">
    <name type="scientific">Alterisphingorhabdus coralli</name>
    <dbReference type="NCBI Taxonomy" id="3071408"/>
    <lineage>
        <taxon>Bacteria</taxon>
        <taxon>Pseudomonadati</taxon>
        <taxon>Pseudomonadota</taxon>
        <taxon>Alphaproteobacteria</taxon>
        <taxon>Sphingomonadales</taxon>
        <taxon>Sphingomonadaceae</taxon>
        <taxon>Alterisphingorhabdus (ex Yan et al. 2024)</taxon>
    </lineage>
</organism>
<reference evidence="3 4" key="1">
    <citation type="submission" date="2023-10" db="EMBL/GenBank/DDBJ databases">
        <title>Complete genome sequence of a Sphingomonadaceae bacterium.</title>
        <authorList>
            <person name="Yan C."/>
        </authorList>
    </citation>
    <scope>NUCLEOTIDE SEQUENCE [LARGE SCALE GENOMIC DNA]</scope>
    <source>
        <strain evidence="3 4">SCSIO 66989</strain>
    </source>
</reference>
<evidence type="ECO:0000313" key="3">
    <source>
        <dbReference type="EMBL" id="WOE74086.1"/>
    </source>
</evidence>
<keyword evidence="2" id="KW-0812">Transmembrane</keyword>
<keyword evidence="2" id="KW-0472">Membrane</keyword>
<dbReference type="Proteomes" id="UP001302429">
    <property type="component" value="Chromosome"/>
</dbReference>
<evidence type="ECO:0008006" key="5">
    <source>
        <dbReference type="Google" id="ProtNLM"/>
    </source>
</evidence>
<evidence type="ECO:0000256" key="2">
    <source>
        <dbReference type="SAM" id="Phobius"/>
    </source>
</evidence>
<feature type="transmembrane region" description="Helical" evidence="2">
    <location>
        <begin position="119"/>
        <end position="144"/>
    </location>
</feature>
<feature type="transmembrane region" description="Helical" evidence="2">
    <location>
        <begin position="89"/>
        <end position="113"/>
    </location>
</feature>
<dbReference type="EMBL" id="CP136594">
    <property type="protein sequence ID" value="WOE74086.1"/>
    <property type="molecule type" value="Genomic_DNA"/>
</dbReference>
<evidence type="ECO:0000256" key="1">
    <source>
        <dbReference type="SAM" id="MobiDB-lite"/>
    </source>
</evidence>
<dbReference type="KEGG" id="acoa:RB602_09475"/>
<protein>
    <recommendedName>
        <fullName evidence="5">Phage holin family protein</fullName>
    </recommendedName>
</protein>
<evidence type="ECO:0000313" key="4">
    <source>
        <dbReference type="Proteomes" id="UP001302429"/>
    </source>
</evidence>
<sequence>MSSSPQTPQDTAPDDTHHQDTHDAAHDNTVPGENADVNTEDAPTRDQTADKPAMVDQLKGLYADGQTWFQAELGFQKGRINYTVRAAKLGAIGVGVGLFTLLCAYITLLLGIFMTVAHYFGPLIALLTVPLTWTVLGLLALRFAKSQLNSTKAMIAETGGITGRKVAEAVKDDNG</sequence>
<accession>A0AA97F4X5</accession>
<name>A0AA97F4X5_9SPHN</name>
<keyword evidence="4" id="KW-1185">Reference proteome</keyword>
<feature type="region of interest" description="Disordered" evidence="1">
    <location>
        <begin position="1"/>
        <end position="50"/>
    </location>
</feature>